<reference evidence="6 7" key="1">
    <citation type="submission" date="2018-07" db="EMBL/GenBank/DDBJ databases">
        <title>Genomic Encyclopedia of Type Strains, Phase III (KMG-III): the genomes of soil and plant-associated and newly described type strains.</title>
        <authorList>
            <person name="Whitman W."/>
        </authorList>
    </citation>
    <scope>NUCLEOTIDE SEQUENCE [LARGE SCALE GENOMIC DNA]</scope>
    <source>
        <strain evidence="6 7">CECT 8236</strain>
    </source>
</reference>
<evidence type="ECO:0000256" key="3">
    <source>
        <dbReference type="ARBA" id="ARBA00023163"/>
    </source>
</evidence>
<organism evidence="6 7">
    <name type="scientific">Cohnella lupini</name>
    <dbReference type="NCBI Taxonomy" id="1294267"/>
    <lineage>
        <taxon>Bacteria</taxon>
        <taxon>Bacillati</taxon>
        <taxon>Bacillota</taxon>
        <taxon>Bacilli</taxon>
        <taxon>Bacillales</taxon>
        <taxon>Paenibacillaceae</taxon>
        <taxon>Cohnella</taxon>
    </lineage>
</organism>
<dbReference type="PROSITE" id="PS00041">
    <property type="entry name" value="HTH_ARAC_FAMILY_1"/>
    <property type="match status" value="1"/>
</dbReference>
<accession>A0A3D9HSV6</accession>
<evidence type="ECO:0000259" key="4">
    <source>
        <dbReference type="PROSITE" id="PS01124"/>
    </source>
</evidence>
<dbReference type="SMART" id="SM00342">
    <property type="entry name" value="HTH_ARAC"/>
    <property type="match status" value="1"/>
</dbReference>
<dbReference type="OrthoDB" id="2461801at2"/>
<dbReference type="Gene3D" id="1.10.10.60">
    <property type="entry name" value="Homeodomain-like"/>
    <property type="match status" value="2"/>
</dbReference>
<dbReference type="Gene3D" id="3.40.50.1980">
    <property type="entry name" value="Nitrogenase molybdenum iron protein domain"/>
    <property type="match status" value="2"/>
</dbReference>
<keyword evidence="1" id="KW-0805">Transcription regulation</keyword>
<dbReference type="Pfam" id="PF12833">
    <property type="entry name" value="HTH_18"/>
    <property type="match status" value="1"/>
</dbReference>
<dbReference type="InterPro" id="IPR020449">
    <property type="entry name" value="Tscrpt_reg_AraC-type_HTH"/>
</dbReference>
<feature type="domain" description="Fe/B12 periplasmic-binding" evidence="5">
    <location>
        <begin position="285"/>
        <end position="547"/>
    </location>
</feature>
<keyword evidence="3" id="KW-0804">Transcription</keyword>
<gene>
    <name evidence="6" type="ORF">DFP95_13526</name>
</gene>
<comment type="caution">
    <text evidence="6">The sequence shown here is derived from an EMBL/GenBank/DDBJ whole genome shotgun (WGS) entry which is preliminary data.</text>
</comment>
<dbReference type="Proteomes" id="UP000256869">
    <property type="component" value="Unassembled WGS sequence"/>
</dbReference>
<evidence type="ECO:0000313" key="6">
    <source>
        <dbReference type="EMBL" id="RED51946.1"/>
    </source>
</evidence>
<dbReference type="EMBL" id="QRDY01000035">
    <property type="protein sequence ID" value="RED51946.1"/>
    <property type="molecule type" value="Genomic_DNA"/>
</dbReference>
<keyword evidence="7" id="KW-1185">Reference proteome</keyword>
<proteinExistence type="predicted"/>
<name>A0A3D9HSV6_9BACL</name>
<dbReference type="SUPFAM" id="SSF53807">
    <property type="entry name" value="Helical backbone' metal receptor"/>
    <property type="match status" value="1"/>
</dbReference>
<dbReference type="Pfam" id="PF01497">
    <property type="entry name" value="Peripla_BP_2"/>
    <property type="match status" value="1"/>
</dbReference>
<dbReference type="PROSITE" id="PS01124">
    <property type="entry name" value="HTH_ARAC_FAMILY_2"/>
    <property type="match status" value="1"/>
</dbReference>
<evidence type="ECO:0000256" key="1">
    <source>
        <dbReference type="ARBA" id="ARBA00023015"/>
    </source>
</evidence>
<dbReference type="InterPro" id="IPR009057">
    <property type="entry name" value="Homeodomain-like_sf"/>
</dbReference>
<dbReference type="InterPro" id="IPR018060">
    <property type="entry name" value="HTH_AraC"/>
</dbReference>
<dbReference type="AlphaFoldDB" id="A0A3D9HSV6"/>
<dbReference type="PROSITE" id="PS50983">
    <property type="entry name" value="FE_B12_PBP"/>
    <property type="match status" value="1"/>
</dbReference>
<sequence length="550" mass="63348">MNKRHSHADLQLYAAGLIGFQLLHVRTLKDVTRDLVTDRYFIGTESYMILVSSGYNGGMVVDGHYRLLRPGSFFVCAPGQLVELSRHSGLETGLWLFYFQVRTLSGNNGDTVAQESSQGDLFPFLGEAVISPSSQIIQIAERIGSNWNDQLPSSRLRCEAGLLELLSYALSYREQQMALAMESARMELERNYRNDITIDGLAGIAGLSRYHFMRIFKEHYGKGVMEYRTDLRLREAKRLMENPAYTSLSSIAHQVGYKNETYFSSLFKKQTGIAPAVYQRNQKRRIAAYSWVNLGQLLALQTIPFASPIDHYWTDYYRSKYSDEVKVPLSHQYDFNRKALREAKPDYIIGIDGFVPPEEQEDLHRIAPSLFLPWEEDWRTHLLLVAEFIDRTEEAVKWLSRYDRKATSTRELIAPFIRKDKLLVLAVSGDEVHAWGNRAGSAFYDDLRIGMPVRLADFSWKERVEPHELHEFGADRILVQVDGDATSRKTWNQLSRKEDWLKLEAVHNRKLNFVTDYPGFQAPWNEYSADNRDRFLNEIPALFGIGGSRR</sequence>
<protein>
    <submittedName>
        <fullName evidence="6">ABC-type Fe3+-hydroxamate transport system substrate-binding protein</fullName>
    </submittedName>
</protein>
<evidence type="ECO:0000259" key="5">
    <source>
        <dbReference type="PROSITE" id="PS50983"/>
    </source>
</evidence>
<dbReference type="PANTHER" id="PTHR46796">
    <property type="entry name" value="HTH-TYPE TRANSCRIPTIONAL ACTIVATOR RHAS-RELATED"/>
    <property type="match status" value="1"/>
</dbReference>
<evidence type="ECO:0000313" key="7">
    <source>
        <dbReference type="Proteomes" id="UP000256869"/>
    </source>
</evidence>
<dbReference type="InterPro" id="IPR050204">
    <property type="entry name" value="AraC_XylS_family_regulators"/>
</dbReference>
<dbReference type="InterPro" id="IPR002491">
    <property type="entry name" value="ABC_transptr_periplasmic_BD"/>
</dbReference>
<dbReference type="GO" id="GO:0043565">
    <property type="term" value="F:sequence-specific DNA binding"/>
    <property type="evidence" value="ECO:0007669"/>
    <property type="project" value="InterPro"/>
</dbReference>
<dbReference type="GO" id="GO:0003700">
    <property type="term" value="F:DNA-binding transcription factor activity"/>
    <property type="evidence" value="ECO:0007669"/>
    <property type="project" value="InterPro"/>
</dbReference>
<feature type="domain" description="HTH araC/xylS-type" evidence="4">
    <location>
        <begin position="182"/>
        <end position="281"/>
    </location>
</feature>
<dbReference type="RefSeq" id="WP_115995795.1">
    <property type="nucleotide sequence ID" value="NZ_QRDY01000035.1"/>
</dbReference>
<dbReference type="SUPFAM" id="SSF46689">
    <property type="entry name" value="Homeodomain-like"/>
    <property type="match status" value="2"/>
</dbReference>
<dbReference type="InterPro" id="IPR018062">
    <property type="entry name" value="HTH_AraC-typ_CS"/>
</dbReference>
<dbReference type="PRINTS" id="PR00032">
    <property type="entry name" value="HTHARAC"/>
</dbReference>
<evidence type="ECO:0000256" key="2">
    <source>
        <dbReference type="ARBA" id="ARBA00023125"/>
    </source>
</evidence>
<keyword evidence="2" id="KW-0238">DNA-binding</keyword>